<gene>
    <name evidence="1" type="ORF">BDN72DRAFT_81194</name>
</gene>
<dbReference type="EMBL" id="ML208269">
    <property type="protein sequence ID" value="TFK74312.1"/>
    <property type="molecule type" value="Genomic_DNA"/>
</dbReference>
<reference evidence="1 2" key="1">
    <citation type="journal article" date="2019" name="Nat. Ecol. Evol.">
        <title>Megaphylogeny resolves global patterns of mushroom evolution.</title>
        <authorList>
            <person name="Varga T."/>
            <person name="Krizsan K."/>
            <person name="Foldi C."/>
            <person name="Dima B."/>
            <person name="Sanchez-Garcia M."/>
            <person name="Sanchez-Ramirez S."/>
            <person name="Szollosi G.J."/>
            <person name="Szarkandi J.G."/>
            <person name="Papp V."/>
            <person name="Albert L."/>
            <person name="Andreopoulos W."/>
            <person name="Angelini C."/>
            <person name="Antonin V."/>
            <person name="Barry K.W."/>
            <person name="Bougher N.L."/>
            <person name="Buchanan P."/>
            <person name="Buyck B."/>
            <person name="Bense V."/>
            <person name="Catcheside P."/>
            <person name="Chovatia M."/>
            <person name="Cooper J."/>
            <person name="Damon W."/>
            <person name="Desjardin D."/>
            <person name="Finy P."/>
            <person name="Geml J."/>
            <person name="Haridas S."/>
            <person name="Hughes K."/>
            <person name="Justo A."/>
            <person name="Karasinski D."/>
            <person name="Kautmanova I."/>
            <person name="Kiss B."/>
            <person name="Kocsube S."/>
            <person name="Kotiranta H."/>
            <person name="LaButti K.M."/>
            <person name="Lechner B.E."/>
            <person name="Liimatainen K."/>
            <person name="Lipzen A."/>
            <person name="Lukacs Z."/>
            <person name="Mihaltcheva S."/>
            <person name="Morgado L.N."/>
            <person name="Niskanen T."/>
            <person name="Noordeloos M.E."/>
            <person name="Ohm R.A."/>
            <person name="Ortiz-Santana B."/>
            <person name="Ovrebo C."/>
            <person name="Racz N."/>
            <person name="Riley R."/>
            <person name="Savchenko A."/>
            <person name="Shiryaev A."/>
            <person name="Soop K."/>
            <person name="Spirin V."/>
            <person name="Szebenyi C."/>
            <person name="Tomsovsky M."/>
            <person name="Tulloss R.E."/>
            <person name="Uehling J."/>
            <person name="Grigoriev I.V."/>
            <person name="Vagvolgyi C."/>
            <person name="Papp T."/>
            <person name="Martin F.M."/>
            <person name="Miettinen O."/>
            <person name="Hibbett D.S."/>
            <person name="Nagy L.G."/>
        </authorList>
    </citation>
    <scope>NUCLEOTIDE SEQUENCE [LARGE SCALE GENOMIC DNA]</scope>
    <source>
        <strain evidence="1 2">NL-1719</strain>
    </source>
</reference>
<evidence type="ECO:0000313" key="2">
    <source>
        <dbReference type="Proteomes" id="UP000308600"/>
    </source>
</evidence>
<keyword evidence="2" id="KW-1185">Reference proteome</keyword>
<proteinExistence type="predicted"/>
<dbReference type="Proteomes" id="UP000308600">
    <property type="component" value="Unassembled WGS sequence"/>
</dbReference>
<accession>A0ACD3B9R8</accession>
<protein>
    <submittedName>
        <fullName evidence="1">Uncharacterized protein</fullName>
    </submittedName>
</protein>
<organism evidence="1 2">
    <name type="scientific">Pluteus cervinus</name>
    <dbReference type="NCBI Taxonomy" id="181527"/>
    <lineage>
        <taxon>Eukaryota</taxon>
        <taxon>Fungi</taxon>
        <taxon>Dikarya</taxon>
        <taxon>Basidiomycota</taxon>
        <taxon>Agaricomycotina</taxon>
        <taxon>Agaricomycetes</taxon>
        <taxon>Agaricomycetidae</taxon>
        <taxon>Agaricales</taxon>
        <taxon>Pluteineae</taxon>
        <taxon>Pluteaceae</taxon>
        <taxon>Pluteus</taxon>
    </lineage>
</organism>
<sequence>MDTAVDISFKGCTLLFRRYRASLLKNKVKKWQDRIEAALNDVLAVQGFLTEDEVQTVCKEANTILDFLKRLQVLASDQSTWFYAREQSKELDKDSRQVQVFARTMSSAAKVRMLEGKPNRLDKKTSLDADKPPKNVDRASAVNSFELLKSLRDAYVDPESLRVDMPTQISELSKECGMGEVVECEASRQFIAAVQAAEASTSEAANSNEKLRVEFEIKAVVRMSRAMQAGVHCSCPHSHCNQGRECAQIEN</sequence>
<name>A0ACD3B9R8_9AGAR</name>
<evidence type="ECO:0000313" key="1">
    <source>
        <dbReference type="EMBL" id="TFK74312.1"/>
    </source>
</evidence>